<dbReference type="InterPro" id="IPR019378">
    <property type="entry name" value="GDP-Fuc_O-FucTrfase"/>
</dbReference>
<accession>A0A2P6U569</accession>
<name>A0A2P6U569_CHLSO</name>
<proteinExistence type="inferred from homology"/>
<dbReference type="Gene3D" id="3.40.50.11350">
    <property type="match status" value="1"/>
</dbReference>
<dbReference type="Pfam" id="PF10250">
    <property type="entry name" value="O-FucT"/>
    <property type="match status" value="1"/>
</dbReference>
<feature type="region of interest" description="Disordered" evidence="6">
    <location>
        <begin position="53"/>
        <end position="75"/>
    </location>
</feature>
<keyword evidence="2" id="KW-0808">Transferase</keyword>
<protein>
    <recommendedName>
        <fullName evidence="5">O-fucosyltransferase family protein</fullName>
    </recommendedName>
</protein>
<evidence type="ECO:0000256" key="6">
    <source>
        <dbReference type="SAM" id="MobiDB-lite"/>
    </source>
</evidence>
<evidence type="ECO:0000256" key="4">
    <source>
        <dbReference type="ARBA" id="ARBA00023277"/>
    </source>
</evidence>
<dbReference type="EMBL" id="LHPG02000001">
    <property type="protein sequence ID" value="PRW61460.1"/>
    <property type="molecule type" value="Genomic_DNA"/>
</dbReference>
<evidence type="ECO:0000256" key="5">
    <source>
        <dbReference type="ARBA" id="ARBA00030350"/>
    </source>
</evidence>
<comment type="caution">
    <text evidence="7">The sequence shown here is derived from an EMBL/GenBank/DDBJ whole genome shotgun (WGS) entry which is preliminary data.</text>
</comment>
<gene>
    <name evidence="7" type="ORF">C2E21_0206</name>
</gene>
<dbReference type="OrthoDB" id="10050276at2759"/>
<keyword evidence="4" id="KW-0119">Carbohydrate metabolism</keyword>
<evidence type="ECO:0000256" key="1">
    <source>
        <dbReference type="ARBA" id="ARBA00007737"/>
    </source>
</evidence>
<evidence type="ECO:0000256" key="2">
    <source>
        <dbReference type="ARBA" id="ARBA00022679"/>
    </source>
</evidence>
<dbReference type="GO" id="GO:0016740">
    <property type="term" value="F:transferase activity"/>
    <property type="evidence" value="ECO:0007669"/>
    <property type="project" value="UniProtKB-KW"/>
</dbReference>
<dbReference type="GO" id="GO:0006004">
    <property type="term" value="P:fucose metabolic process"/>
    <property type="evidence" value="ECO:0007669"/>
    <property type="project" value="UniProtKB-KW"/>
</dbReference>
<organism evidence="7 8">
    <name type="scientific">Chlorella sorokiniana</name>
    <name type="common">Freshwater green alga</name>
    <dbReference type="NCBI Taxonomy" id="3076"/>
    <lineage>
        <taxon>Eukaryota</taxon>
        <taxon>Viridiplantae</taxon>
        <taxon>Chlorophyta</taxon>
        <taxon>core chlorophytes</taxon>
        <taxon>Trebouxiophyceae</taxon>
        <taxon>Chlorellales</taxon>
        <taxon>Chlorellaceae</taxon>
        <taxon>Chlorella clade</taxon>
        <taxon>Chlorella</taxon>
    </lineage>
</organism>
<evidence type="ECO:0000313" key="8">
    <source>
        <dbReference type="Proteomes" id="UP000239899"/>
    </source>
</evidence>
<feature type="region of interest" description="Disordered" evidence="6">
    <location>
        <begin position="1"/>
        <end position="20"/>
    </location>
</feature>
<comment type="similarity">
    <text evidence="1">Belongs to the glycosyltransferase GT106 family.</text>
</comment>
<dbReference type="Proteomes" id="UP000239899">
    <property type="component" value="Unassembled WGS sequence"/>
</dbReference>
<evidence type="ECO:0000313" key="7">
    <source>
        <dbReference type="EMBL" id="PRW61460.1"/>
    </source>
</evidence>
<keyword evidence="3" id="KW-0294">Fucose metabolism</keyword>
<dbReference type="STRING" id="3076.A0A2P6U569"/>
<evidence type="ECO:0000256" key="3">
    <source>
        <dbReference type="ARBA" id="ARBA00023253"/>
    </source>
</evidence>
<keyword evidence="8" id="KW-1185">Reference proteome</keyword>
<dbReference type="AlphaFoldDB" id="A0A2P6U569"/>
<sequence length="440" mass="47825">MVAKAPAAGYKSLLPGSPKRRRHQVSLPTVALIAVVLLWAGYRYSHSQQSSIPLADSAADGGSGGSTDGGSKARQGGALSLGPIVLPAGSLHATTSARATAGLVPLDEARTLQFDLCNGFTNQRIALLSGLVLAAELNRSVVLPDFLLDGYQPDAKEWITVDKAQVEPFGIWFDQAAFVQALNEHGMTVAEGAAADPALVGIERYDSQSQPVDAIVAYMKKRTRQHIRIACPAFRLPGALIERHKELLMAASRALRPSPRYAALIEARRQRIADLTGAPLGSYTVLHLRAEKDWLALCEWWQKPEEGRDNCMNNTLTVGQPLQEHGFPPEVPVVVVTSFRDAVKDVLDAALQSIRGHKFVPVLGSELVRGKDEEALSREQRALVDYYLGLDAQRFLGNSVSTFTAFIMLERKWAHRPAGHYNGGGVPLSLFFPFYDDPSS</sequence>
<dbReference type="CDD" id="cd11296">
    <property type="entry name" value="O-FucT_like"/>
    <property type="match status" value="1"/>
</dbReference>
<reference evidence="7 8" key="1">
    <citation type="journal article" date="2018" name="Plant J.">
        <title>Genome sequences of Chlorella sorokiniana UTEX 1602 and Micractinium conductrix SAG 241.80: implications to maltose excretion by a green alga.</title>
        <authorList>
            <person name="Arriola M.B."/>
            <person name="Velmurugan N."/>
            <person name="Zhang Y."/>
            <person name="Plunkett M.H."/>
            <person name="Hondzo H."/>
            <person name="Barney B.M."/>
        </authorList>
    </citation>
    <scope>NUCLEOTIDE SEQUENCE [LARGE SCALE GENOMIC DNA]</scope>
    <source>
        <strain evidence="8">UTEX 1602</strain>
    </source>
</reference>